<dbReference type="FunFam" id="2.10.25.10:FF:000653">
    <property type="entry name" value="Putative Fibrillin-1"/>
    <property type="match status" value="1"/>
</dbReference>
<dbReference type="PROSITE" id="PS51364">
    <property type="entry name" value="TB"/>
    <property type="match status" value="9"/>
</dbReference>
<feature type="domain" description="EGF-like" evidence="11">
    <location>
        <begin position="1759"/>
        <end position="1796"/>
    </location>
</feature>
<feature type="domain" description="TB" evidence="12">
    <location>
        <begin position="648"/>
        <end position="702"/>
    </location>
</feature>
<reference evidence="13 14" key="1">
    <citation type="submission" date="2024-03" db="EMBL/GenBank/DDBJ databases">
        <title>Adaptation during the transition from Ophiocordyceps entomopathogen to insect associate is accompanied by gene loss and intensified selection.</title>
        <authorList>
            <person name="Ward C.M."/>
            <person name="Onetto C.A."/>
            <person name="Borneman A.R."/>
        </authorList>
    </citation>
    <scope>NUCLEOTIDE SEQUENCE [LARGE SCALE GENOMIC DNA]</scope>
    <source>
        <strain evidence="13">AWRI1</strain>
        <tissue evidence="13">Single Adult Female</tissue>
    </source>
</reference>
<feature type="domain" description="EGF-like" evidence="11">
    <location>
        <begin position="2580"/>
        <end position="2615"/>
    </location>
</feature>
<feature type="disulfide bond" evidence="10">
    <location>
        <begin position="160"/>
        <end position="169"/>
    </location>
</feature>
<dbReference type="FunFam" id="2.10.25.10:FF:000017">
    <property type="entry name" value="latent-transforming growth factor beta-binding protein 4 isoform X1"/>
    <property type="match status" value="2"/>
</dbReference>
<dbReference type="PANTHER" id="PTHR47333:SF4">
    <property type="entry name" value="EGF-LIKE DOMAIN-CONTAINING PROTEIN"/>
    <property type="match status" value="1"/>
</dbReference>
<sequence length="2841" mass="307937">MSGRVKKKFDHVHPSFCRNSASTDSMNAVDLITSACCSVSDMDEPKKETSGNDIDITTVCWRHCGDEGRCIKPNICMCENGAIGSTCPTKMSAMNQVLTAASASLNNDSSCSFPCLNGGTCVGGKCVCKAGYTSEYCAEPICTDACLNGGRCIGPDRCACVYGYAGKRCEADYRVGPCYRKVVNDMCQSQLLNVVCTKQLCCATIGRAWGHPCEHCPLQLECDAGFLKNIHSGQCVDIDECEAIPNSCEGGSCVNTVGSFQCACPEGKARNTLTNACEDENECKSRGKDACKHGFCINTDGSYYCVCDAGYIPTRDRKHCLDARQGKCYITVNDKKQCIESLPIKLSKMDCCCGKNMGKAWGDGCDICPDRDKDEYATLCLGGSKKNETTIVVTKVDECALRPGICGGGRCIDTPDAFDCDCYPGYHKQKSGDVQVCEDIDECSRGLCKGGRCTNTPGSYICSCPTGFDVSSDGKQCIDHNECSENGMCANGNCLNMDGSFKCRCNSGYILSPTGHACVDVDECYENPRICLNGRCLNTAGSYRCECQPGFTPTSDDGFCVDINECALDSTLCENGRCINTEGSFRCVCNSGFHLSADLKTCIDFDECTNSVCQNGVCINTKGSFKCECPHGFHLGSDGRTCLDSSKDLCYADYREGRCSNPSQVAVFKSSCCCFTGDKVMAWGTPCTLCPKPGSPRFDELCPHGAGMTFSGDDINECAQDPFICENGACENLIGTYRCICNAGYEPDQTGKICSDINECARDEMICGGGQCKNLAGVFQCICPAGTRFNVSTSVCEDVNECVEMGLEACVNGKCGNTFGSFTCECSVNSILDNTGRVCLDNRRGSCWTVATASRCENSLPKLTLKSECCCSIGQAWGSPCELCHPQECNCAKGFAKVDGKVCSDINECQLNSNLCRGGGTCINTEGSFSCVCPPGLFLDASGTLCLDSRLDTCFTDFKFSVGVAPIEGVFHRNTCCCSTVGKAWGSGELPGKAKCEQCPRPGMAAFGDLCPKGYGFVDRKDINECAEFLGICSNGRCKNTIGGFTCTCNPGYDHNENGFKCIDIDECNIMHGVCGERGECHNVAGSFECKCQEGYESHPIMKICMDVNECEKKLGLCRGGNCTNDVGSYHCECPDGHELAPDRQSCKDIDECSRTSGICSNGICENLMGTYQCICDVGFQQTDQKSHCADINECETNNGGCEDSCFNTPGTYHCGCRVGLALTPDGRSCVDVDECKETPRICNGGDCINTAGSYSCLCGPGLVPGPNNISCIDVNECETEGKNICRNGECVNNIGSYSCKCESGYTIQVEQNPYCIDEDECLLDTHACDKNALCANNPGSYSCRCRDGFTGTGFACLDVNECLTNNGGCDKNAQCVNTDGSYKCVCDDGFRGDGFSCDEIDECVENPTLCENGHCINLAGGYRCQCEMGFTNPDDKNQQQCVDINECQVFNNLCVFGRCENLQGMFKCECDRGYQVDSTGGNCTDIDECESPQACLYGNCTNTEGSFTCRCPPNTQLAPNGNACVDRRESRCYMAIEERAGKKRCSQETGNPMTKAMCCCSVGKAWGGRCELCPAPGGEEFKQLCPGGVGYSPNTTTVVLEDVNECEEHVNICKNGHCTNTFGSYMCICNEGFRLDNSSAFCNDIDECGENSDVCGVGFCINDEGSYHCICPDGYMAMPSGKDCIDTRKEQCYLNYTQNMCSEPMSNSQTKMICCCSMGQAWGHPCQPCPSVSSEQYLQLCGNRPGQITNPVTNVTEEIDECTLMPQMCNHGKCINTPGSFRCICDVGYIYDEFSHQCIDENECLRVPNPCLGISRCINLPGNYECQCPNGYKLGVIRNDCIDIDECHEQEGICLHGECTNLEGSFQCICRSGYSLNSARNACIDVDECLRHPNICNNGTCANMNGTFKCHCYSGFKLSHNNDCIDIDECVMMPHLCRNGRCKNTIGSFHCECAEGYILNGDAQHCKDIDECKEPGGPCPPPGLCQNVMGSYFCSCPHGYRLSANRSICEDIDECREVAEICTKGKCTNTEGGVTCSCPPGFIPSSVGIDCVDIRQDFCYSDKIKGVCSNPRNQNLTMKECCCSMGAAWGRLCEDCPASNSADFARLCPMGIGHGDQGEDLNECALIPNLCQGGECINTDGSFRCECTSGYVLDATGQRCIDYDECTANINICGNGTCSNSIGSFECSCEAGFTSGPMQVCEDVNECLDSSHQCAFRCHNTQGSYRCICPYGYTVAEDGRHCQDVDECLTPANKCKFKCKNLIGSFICICPDGYEQVGSADDCRDIDECFDNPNLCENGRCINMLATYKCECFDGFKPSADGKRCIDNRTGLCYSHLVNGRCVNEVGLKSVPRMDCCCTMGAAWGPFCQICPSPRTREYQRLCSSSGFSVDGHDIDECNTMPDLCKNGKCVNTLGSYRCSCNRGYKTDPSGIKCIDVNECTLTPTPCQMICDNTEGGYLCSCTHGFTLNWDNSTCRDIDECAVGSHICQQKCINTNGSYECACNPGYNKVGDHCLDVDECVNQDGACPPPGTCINTLGSYRCICPKGYKLDPTGTYCINLADCSDEGFSKNPSYNECIDNNECLLSPCGAYQCINTVGSYQCVCPDGFTFDNSILSCTQAKGACVSSPCAFGCTPLGVTNFLCGCPYGYQRIGQGHCLSTINPPAGLYAIPNLGEGIPTYPINSPSNDKIISTEGCFACKINEKGELTRHRRTIYNVTENNQSKDDGISLVNDENASLRHSHSNEMESHIDLSMNYEQVKMKTFILSLQPATKDDVEYILTESKDTKQFRLLKKDNVWILFFKRKPKRESNIFHIGIIAKPNEDPNSQSFKLHVKLSIVP</sequence>
<dbReference type="InterPro" id="IPR052080">
    <property type="entry name" value="vWF_C/EGF_Fibrillin"/>
</dbReference>
<dbReference type="Pfam" id="PF07645">
    <property type="entry name" value="EGF_CA"/>
    <property type="match status" value="35"/>
</dbReference>
<dbReference type="PANTHER" id="PTHR47333">
    <property type="entry name" value="VON WILLEBRAND FACTOR C AND EGF DOMAIN-CONTAINING PROTEIN"/>
    <property type="match status" value="1"/>
</dbReference>
<keyword evidence="4 10" id="KW-0245">EGF-like domain</keyword>
<dbReference type="Pfam" id="PF12661">
    <property type="entry name" value="hEGF"/>
    <property type="match status" value="2"/>
</dbReference>
<feature type="domain" description="EGF-like" evidence="11">
    <location>
        <begin position="1886"/>
        <end position="1923"/>
    </location>
</feature>
<feature type="domain" description="EGF-like" evidence="11">
    <location>
        <begin position="138"/>
        <end position="170"/>
    </location>
</feature>
<dbReference type="InterPro" id="IPR000742">
    <property type="entry name" value="EGF"/>
</dbReference>
<keyword evidence="8 10" id="KW-1015">Disulfide bond</keyword>
<feature type="domain" description="TB" evidence="12">
    <location>
        <begin position="845"/>
        <end position="887"/>
    </location>
</feature>
<dbReference type="FunFam" id="2.10.25.10:FF:000002">
    <property type="entry name" value="Latent-transforming growth factor beta-binding protein 3"/>
    <property type="match status" value="1"/>
</dbReference>
<evidence type="ECO:0000256" key="6">
    <source>
        <dbReference type="ARBA" id="ARBA00022737"/>
    </source>
</evidence>
<dbReference type="SUPFAM" id="SSF57196">
    <property type="entry name" value="EGF/Laminin"/>
    <property type="match status" value="10"/>
</dbReference>
<dbReference type="Pfam" id="PF12947">
    <property type="entry name" value="EGF_3"/>
    <property type="match status" value="2"/>
</dbReference>
<dbReference type="InterPro" id="IPR018097">
    <property type="entry name" value="EGF_Ca-bd_CS"/>
</dbReference>
<dbReference type="GO" id="GO:0071944">
    <property type="term" value="C:cell periphery"/>
    <property type="evidence" value="ECO:0007669"/>
    <property type="project" value="UniProtKB-ARBA"/>
</dbReference>
<dbReference type="PROSITE" id="PS01186">
    <property type="entry name" value="EGF_2"/>
    <property type="match status" value="23"/>
</dbReference>
<dbReference type="FunFam" id="2.10.25.10:FF:000010">
    <property type="entry name" value="Pro-epidermal growth factor"/>
    <property type="match status" value="1"/>
</dbReference>
<feature type="domain" description="TB" evidence="12">
    <location>
        <begin position="176"/>
        <end position="219"/>
    </location>
</feature>
<feature type="domain" description="EGF-like" evidence="11">
    <location>
        <begin position="1400"/>
        <end position="1437"/>
    </location>
</feature>
<feature type="domain" description="EGF-like" evidence="11">
    <location>
        <begin position="1064"/>
        <end position="1106"/>
    </location>
</feature>
<dbReference type="FunFam" id="2.10.25.10:FF:000096">
    <property type="entry name" value="Putative fibrillin 2"/>
    <property type="match status" value="2"/>
</dbReference>
<comment type="caution">
    <text evidence="13">The sequence shown here is derived from an EMBL/GenBank/DDBJ whole genome shotgun (WGS) entry which is preliminary data.</text>
</comment>
<feature type="domain" description="EGF-like" evidence="11">
    <location>
        <begin position="1603"/>
        <end position="1640"/>
    </location>
</feature>
<accession>A0AAN9T472</accession>
<feature type="domain" description="TB" evidence="12">
    <location>
        <begin position="2332"/>
        <end position="2384"/>
    </location>
</feature>
<feature type="domain" description="EGF-like" evidence="11">
    <location>
        <begin position="2121"/>
        <end position="2162"/>
    </location>
</feature>
<evidence type="ECO:0000259" key="11">
    <source>
        <dbReference type="PROSITE" id="PS50026"/>
    </source>
</evidence>
<proteinExistence type="predicted"/>
<feature type="domain" description="TB" evidence="12">
    <location>
        <begin position="1691"/>
        <end position="1742"/>
    </location>
</feature>
<feature type="domain" description="EGF-like" evidence="11">
    <location>
        <begin position="395"/>
        <end position="432"/>
    </location>
</feature>
<evidence type="ECO:0000313" key="14">
    <source>
        <dbReference type="Proteomes" id="UP001367676"/>
    </source>
</evidence>
<dbReference type="InterPro" id="IPR013032">
    <property type="entry name" value="EGF-like_CS"/>
</dbReference>
<keyword evidence="3" id="KW-0272">Extracellular matrix</keyword>
<evidence type="ECO:0000256" key="4">
    <source>
        <dbReference type="ARBA" id="ARBA00022536"/>
    </source>
</evidence>
<feature type="domain" description="EGF-like" evidence="11">
    <location>
        <begin position="237"/>
        <end position="278"/>
    </location>
</feature>
<dbReference type="InterPro" id="IPR017878">
    <property type="entry name" value="TB_dom"/>
</dbReference>
<dbReference type="Pfam" id="PF12662">
    <property type="entry name" value="cEGF"/>
    <property type="match status" value="3"/>
</dbReference>
<dbReference type="PIRSF" id="PIRSF036312">
    <property type="entry name" value="Fibrillin"/>
    <property type="match status" value="1"/>
</dbReference>
<feature type="domain" description="EGF-like" evidence="11">
    <location>
        <begin position="1359"/>
        <end position="1397"/>
    </location>
</feature>
<gene>
    <name evidence="13" type="ORF">V9T40_014831</name>
</gene>
<dbReference type="PROSITE" id="PS00022">
    <property type="entry name" value="EGF_1"/>
    <property type="match status" value="1"/>
</dbReference>
<feature type="disulfide bond" evidence="10">
    <location>
        <begin position="608"/>
        <end position="618"/>
    </location>
</feature>
<evidence type="ECO:0008006" key="15">
    <source>
        <dbReference type="Google" id="ProtNLM"/>
    </source>
</evidence>
<feature type="domain" description="EGF-like" evidence="11">
    <location>
        <begin position="279"/>
        <end position="321"/>
    </location>
</feature>
<feature type="domain" description="EGF-like" evidence="11">
    <location>
        <begin position="1274"/>
        <end position="1317"/>
    </location>
</feature>
<feature type="domain" description="EGF-like" evidence="11">
    <location>
        <begin position="520"/>
        <end position="557"/>
    </location>
</feature>
<dbReference type="InterPro" id="IPR026823">
    <property type="entry name" value="cEGF"/>
</dbReference>
<dbReference type="InterPro" id="IPR049883">
    <property type="entry name" value="NOTCH1_EGF-like"/>
</dbReference>
<evidence type="ECO:0000256" key="5">
    <source>
        <dbReference type="ARBA" id="ARBA00022729"/>
    </source>
</evidence>
<evidence type="ECO:0000256" key="7">
    <source>
        <dbReference type="ARBA" id="ARBA00022837"/>
    </source>
</evidence>
<keyword evidence="6" id="KW-0677">Repeat</keyword>
<evidence type="ECO:0000256" key="9">
    <source>
        <dbReference type="ARBA" id="ARBA00023180"/>
    </source>
</evidence>
<dbReference type="FunFam" id="2.10.25.10:FF:000014">
    <property type="entry name" value="Latent-transforming growth factor beta-binding protein 3"/>
    <property type="match status" value="1"/>
</dbReference>
<keyword evidence="14" id="KW-1185">Reference proteome</keyword>
<feature type="domain" description="EGF-like" evidence="11">
    <location>
        <begin position="1149"/>
        <end position="1190"/>
    </location>
</feature>
<feature type="domain" description="EGF-like" evidence="11">
    <location>
        <begin position="2286"/>
        <end position="2327"/>
    </location>
</feature>
<feature type="domain" description="EGF-like" evidence="11">
    <location>
        <begin position="2517"/>
        <end position="2559"/>
    </location>
</feature>
<dbReference type="PROSITE" id="PS50026">
    <property type="entry name" value="EGF_3"/>
    <property type="match status" value="36"/>
</dbReference>
<feature type="disulfide bond" evidence="10">
    <location>
        <begin position="2584"/>
        <end position="2594"/>
    </location>
</feature>
<dbReference type="GO" id="GO:0005509">
    <property type="term" value="F:calcium ion binding"/>
    <property type="evidence" value="ECO:0007669"/>
    <property type="project" value="InterPro"/>
</dbReference>
<feature type="domain" description="EGF-like" evidence="11">
    <location>
        <begin position="2478"/>
        <end position="2516"/>
    </location>
</feature>
<dbReference type="InterPro" id="IPR000152">
    <property type="entry name" value="EGF-type_Asp/Asn_hydroxyl_site"/>
</dbReference>
<feature type="domain" description="EGF-like" evidence="11">
    <location>
        <begin position="905"/>
        <end position="947"/>
    </location>
</feature>
<dbReference type="FunFam" id="2.10.25.10:FF:000097">
    <property type="entry name" value="Fibrillin 2"/>
    <property type="match status" value="1"/>
</dbReference>
<dbReference type="SMART" id="SM00179">
    <property type="entry name" value="EGF_CA"/>
    <property type="match status" value="43"/>
</dbReference>
<comment type="subcellular location">
    <subcellularLocation>
        <location evidence="1">Secreted</location>
        <location evidence="1">Extracellular space</location>
        <location evidence="1">Extracellular matrix</location>
    </subcellularLocation>
</comment>
<dbReference type="EMBL" id="JBBCAQ010000041">
    <property type="protein sequence ID" value="KAK7571227.1"/>
    <property type="molecule type" value="Genomic_DNA"/>
</dbReference>
<organism evidence="13 14">
    <name type="scientific">Parthenolecanium corni</name>
    <dbReference type="NCBI Taxonomy" id="536013"/>
    <lineage>
        <taxon>Eukaryota</taxon>
        <taxon>Metazoa</taxon>
        <taxon>Ecdysozoa</taxon>
        <taxon>Arthropoda</taxon>
        <taxon>Hexapoda</taxon>
        <taxon>Insecta</taxon>
        <taxon>Pterygota</taxon>
        <taxon>Neoptera</taxon>
        <taxon>Paraneoptera</taxon>
        <taxon>Hemiptera</taxon>
        <taxon>Sternorrhyncha</taxon>
        <taxon>Coccoidea</taxon>
        <taxon>Coccidae</taxon>
        <taxon>Parthenolecanium</taxon>
    </lineage>
</organism>
<feature type="domain" description="EGF-like" evidence="11">
    <location>
        <begin position="2395"/>
        <end position="2432"/>
    </location>
</feature>
<keyword evidence="2" id="KW-0964">Secreted</keyword>
<keyword evidence="5" id="KW-0732">Signal</keyword>
<feature type="domain" description="TB" evidence="12">
    <location>
        <begin position="2058"/>
        <end position="2109"/>
    </location>
</feature>
<dbReference type="Pfam" id="PF00683">
    <property type="entry name" value="TB"/>
    <property type="match status" value="9"/>
</dbReference>
<evidence type="ECO:0000259" key="12">
    <source>
        <dbReference type="PROSITE" id="PS51364"/>
    </source>
</evidence>
<evidence type="ECO:0000313" key="13">
    <source>
        <dbReference type="EMBL" id="KAK7571227.1"/>
    </source>
</evidence>
<feature type="domain" description="TB" evidence="12">
    <location>
        <begin position="326"/>
        <end position="380"/>
    </location>
</feature>
<dbReference type="SUPFAM" id="SSF57184">
    <property type="entry name" value="Growth factor receptor domain"/>
    <property type="match status" value="11"/>
</dbReference>
<dbReference type="InterPro" id="IPR024731">
    <property type="entry name" value="NELL2-like_EGF"/>
</dbReference>
<protein>
    <recommendedName>
        <fullName evidence="15">Fibrillin-2</fullName>
    </recommendedName>
</protein>
<dbReference type="InterPro" id="IPR009030">
    <property type="entry name" value="Growth_fac_rcpt_cys_sf"/>
</dbReference>
<feature type="domain" description="EGF-like" evidence="11">
    <location>
        <begin position="439"/>
        <end position="478"/>
    </location>
</feature>
<feature type="domain" description="EGF-like" evidence="11">
    <location>
        <begin position="2204"/>
        <end position="2244"/>
    </location>
</feature>
<feature type="disulfide bond" evidence="10">
    <location>
        <begin position="142"/>
        <end position="152"/>
    </location>
</feature>
<dbReference type="FunFam" id="2.10.25.10:FF:000019">
    <property type="entry name" value="latent-transforming growth factor beta-binding protein 1 isoform X2"/>
    <property type="match status" value="1"/>
</dbReference>
<feature type="domain" description="EGF-like" evidence="11">
    <location>
        <begin position="562"/>
        <end position="603"/>
    </location>
</feature>
<dbReference type="SMART" id="SM00181">
    <property type="entry name" value="EGF"/>
    <property type="match status" value="46"/>
</dbReference>
<dbReference type="Gene3D" id="3.90.290.10">
    <property type="entry name" value="TGF-beta binding (TB) domain"/>
    <property type="match status" value="9"/>
</dbReference>
<dbReference type="Pfam" id="PF00008">
    <property type="entry name" value="EGF"/>
    <property type="match status" value="1"/>
</dbReference>
<feature type="domain" description="EGF-like" evidence="11">
    <location>
        <begin position="1486"/>
        <end position="1526"/>
    </location>
</feature>
<evidence type="ECO:0000256" key="3">
    <source>
        <dbReference type="ARBA" id="ARBA00022530"/>
    </source>
</evidence>
<dbReference type="PROSITE" id="PS01187">
    <property type="entry name" value="EGF_CA"/>
    <property type="match status" value="16"/>
</dbReference>
<feature type="domain" description="EGF-like" evidence="11">
    <location>
        <begin position="479"/>
        <end position="519"/>
    </location>
</feature>
<feature type="domain" description="EGF-like" evidence="11">
    <location>
        <begin position="1801"/>
        <end position="1843"/>
    </location>
</feature>
<dbReference type="FunFam" id="2.10.25.10:FF:000005">
    <property type="entry name" value="Fibrillin 2"/>
    <property type="match status" value="4"/>
</dbReference>
<feature type="disulfide bond" evidence="10">
    <location>
        <begin position="443"/>
        <end position="453"/>
    </location>
</feature>
<dbReference type="SUPFAM" id="SSF57581">
    <property type="entry name" value="TB module/8-cys domain"/>
    <property type="match status" value="9"/>
</dbReference>
<name>A0AAN9T472_9HEMI</name>
<dbReference type="FunFam" id="2.10.25.10:FF:000240">
    <property type="entry name" value="Vitamin K-dependent protein S"/>
    <property type="match status" value="2"/>
</dbReference>
<dbReference type="FunFam" id="2.10.25.10:FF:000038">
    <property type="entry name" value="Fibrillin 2"/>
    <property type="match status" value="4"/>
</dbReference>
<feature type="domain" description="EGF-like" evidence="11">
    <location>
        <begin position="1927"/>
        <end position="1968"/>
    </location>
</feature>
<evidence type="ECO:0000256" key="2">
    <source>
        <dbReference type="ARBA" id="ARBA00022525"/>
    </source>
</evidence>
<feature type="domain" description="EGF-like" evidence="11">
    <location>
        <begin position="1022"/>
        <end position="1059"/>
    </location>
</feature>
<comment type="caution">
    <text evidence="10">Lacks conserved residue(s) required for the propagation of feature annotation.</text>
</comment>
<dbReference type="FunFam" id="2.10.25.10:FF:000804">
    <property type="entry name" value="Fibrillin-1"/>
    <property type="match status" value="1"/>
</dbReference>
<dbReference type="FunFam" id="2.10.25.10:FF:000003">
    <property type="entry name" value="fibrillin-1 isoform X1"/>
    <property type="match status" value="15"/>
</dbReference>
<feature type="domain" description="EGF-like" evidence="11">
    <location>
        <begin position="1107"/>
        <end position="1148"/>
    </location>
</feature>
<evidence type="ECO:0000256" key="1">
    <source>
        <dbReference type="ARBA" id="ARBA00004498"/>
    </source>
</evidence>
<evidence type="ECO:0000256" key="8">
    <source>
        <dbReference type="ARBA" id="ARBA00023157"/>
    </source>
</evidence>
<feature type="domain" description="TB" evidence="12">
    <location>
        <begin position="952"/>
        <end position="1011"/>
    </location>
</feature>
<evidence type="ECO:0000256" key="10">
    <source>
        <dbReference type="PROSITE-ProRule" id="PRU00076"/>
    </source>
</evidence>
<dbReference type="Proteomes" id="UP001367676">
    <property type="component" value="Unassembled WGS sequence"/>
</dbReference>
<dbReference type="CDD" id="cd00054">
    <property type="entry name" value="EGF_CA"/>
    <property type="match status" value="20"/>
</dbReference>
<dbReference type="Pfam" id="PF14670">
    <property type="entry name" value="FXa_inhibition"/>
    <property type="match status" value="1"/>
</dbReference>
<feature type="domain" description="EGF-like" evidence="11">
    <location>
        <begin position="714"/>
        <end position="755"/>
    </location>
</feature>
<dbReference type="InterPro" id="IPR036773">
    <property type="entry name" value="TB_dom_sf"/>
</dbReference>
<feature type="domain" description="EGF-like" evidence="11">
    <location>
        <begin position="1645"/>
        <end position="1686"/>
    </location>
</feature>
<feature type="domain" description="EGF-like" evidence="11">
    <location>
        <begin position="1318"/>
        <end position="1356"/>
    </location>
</feature>
<feature type="domain" description="EGF-like" evidence="11">
    <location>
        <begin position="2163"/>
        <end position="2203"/>
    </location>
</feature>
<feature type="domain" description="TB" evidence="12">
    <location>
        <begin position="1531"/>
        <end position="1586"/>
    </location>
</feature>
<feature type="domain" description="EGF-like" evidence="11">
    <location>
        <begin position="604"/>
        <end position="643"/>
    </location>
</feature>
<dbReference type="PROSITE" id="PS00010">
    <property type="entry name" value="ASX_HYDROXYL"/>
    <property type="match status" value="39"/>
</dbReference>
<dbReference type="GO" id="GO:0048731">
    <property type="term" value="P:system development"/>
    <property type="evidence" value="ECO:0007669"/>
    <property type="project" value="UniProtKB-ARBA"/>
</dbReference>
<dbReference type="Gene3D" id="2.10.25.10">
    <property type="entry name" value="Laminin"/>
    <property type="match status" value="44"/>
</dbReference>
<dbReference type="FunFam" id="2.10.25.10:FF:000119">
    <property type="entry name" value="vitamin K-dependent protein S"/>
    <property type="match status" value="1"/>
</dbReference>
<keyword evidence="7" id="KW-0106">Calcium</keyword>
<feature type="domain" description="EGF-like" evidence="11">
    <location>
        <begin position="1969"/>
        <end position="2011"/>
    </location>
</feature>
<keyword evidence="9" id="KW-0325">Glycoprotein</keyword>
<dbReference type="InterPro" id="IPR001881">
    <property type="entry name" value="EGF-like_Ca-bd_dom"/>
</dbReference>
<feature type="domain" description="EGF-like" evidence="11">
    <location>
        <begin position="1844"/>
        <end position="1881"/>
    </location>
</feature>